<keyword evidence="4 8" id="KW-0812">Transmembrane</keyword>
<evidence type="ECO:0000313" key="11">
    <source>
        <dbReference type="Proteomes" id="UP000184048"/>
    </source>
</evidence>
<sequence length="741" mass="82650">MIQLSDFLLHRGNQFLLPGHKRKGPKKHFFILHLFLLVSFCSQAQNSVKIIVKTEDNKLPLASASVFIPQLKKGTMTDSSGSAVLTNLPIGKVQIEVSFIGYTTIEKMIAVPSAKEVEIMLEEADEEDNPNIIITATRTDRSIRNTPTRVEVIAGGEISENISMRPGEIKMLLNETTGIITQQTSAISNTADLRIQELAGRYTQILRDGFPLYSGMSEGLSLVQIAPLDLRQVEIIKGSSSTLYGGGAIAGLVNLVSKTPTEKRDLSFLANATSGGGLDLSSFFGQRFKKFGLTIFSSRNTNQPYDPSGIGFTAIPKFARYTLTPRLFYYGNKTNVNAGISYITEDRLGGNMDFVKNGRAGYYEKNNSDRFTTQLGVIHRFNDHTSLNIRNSYNHFKRISSNPSYQFDGLQQSSFSEISINAGKEQLQWVGGLNLYTDKFNETLHSSHPLRNYHHSTVGGFLQSTWSPAGVFSLEAGIREDHNSQYGSVLLPRVAALFHFSNSFSSRIGGGLGYKLPTLFTEETEERQYQDVLPIDEDRASYEKSAGANIDFTYTTSIDEVRLMINPLFFYTRINHPLVLIPTGTQFQLVNAGGFTDSKGMDVSFRLSLDKIKFYSGYSYTIAQNHFNGQTTVYPLAPRHKLHFDLVYEIENSLRVAFETYYTGPQQLSDDTKGRSYWLTGALIEKSWKHFSLFINGEDLNNVKQTDWGAIYNGPGTNPTFSDIYAPLEGRTINGGIKIML</sequence>
<name>A0A1M5BTW7_9BACT</name>
<dbReference type="PANTHER" id="PTHR30069">
    <property type="entry name" value="TONB-DEPENDENT OUTER MEMBRANE RECEPTOR"/>
    <property type="match status" value="1"/>
</dbReference>
<dbReference type="OrthoDB" id="1109239at2"/>
<dbReference type="SUPFAM" id="SSF56935">
    <property type="entry name" value="Porins"/>
    <property type="match status" value="1"/>
</dbReference>
<evidence type="ECO:0000256" key="1">
    <source>
        <dbReference type="ARBA" id="ARBA00004571"/>
    </source>
</evidence>
<protein>
    <submittedName>
        <fullName evidence="10">Iron complex outermembrane recepter protein</fullName>
    </submittedName>
</protein>
<evidence type="ECO:0000256" key="2">
    <source>
        <dbReference type="ARBA" id="ARBA00022448"/>
    </source>
</evidence>
<keyword evidence="6 8" id="KW-0472">Membrane</keyword>
<organism evidence="10 11">
    <name type="scientific">Flavisolibacter ginsengisoli DSM 18119</name>
    <dbReference type="NCBI Taxonomy" id="1121884"/>
    <lineage>
        <taxon>Bacteria</taxon>
        <taxon>Pseudomonadati</taxon>
        <taxon>Bacteroidota</taxon>
        <taxon>Chitinophagia</taxon>
        <taxon>Chitinophagales</taxon>
        <taxon>Chitinophagaceae</taxon>
        <taxon>Flavisolibacter</taxon>
    </lineage>
</organism>
<keyword evidence="11" id="KW-1185">Reference proteome</keyword>
<dbReference type="PANTHER" id="PTHR30069:SF29">
    <property type="entry name" value="HEMOGLOBIN AND HEMOGLOBIN-HAPTOGLOBIN-BINDING PROTEIN 1-RELATED"/>
    <property type="match status" value="1"/>
</dbReference>
<evidence type="ECO:0000256" key="3">
    <source>
        <dbReference type="ARBA" id="ARBA00022452"/>
    </source>
</evidence>
<keyword evidence="5" id="KW-0732">Signal</keyword>
<dbReference type="Gene3D" id="2.40.170.20">
    <property type="entry name" value="TonB-dependent receptor, beta-barrel domain"/>
    <property type="match status" value="1"/>
</dbReference>
<dbReference type="AlphaFoldDB" id="A0A1M5BTW7"/>
<comment type="subcellular location">
    <subcellularLocation>
        <location evidence="1 8">Cell outer membrane</location>
        <topology evidence="1 8">Multi-pass membrane protein</topology>
    </subcellularLocation>
</comment>
<keyword evidence="7 8" id="KW-0998">Cell outer membrane</keyword>
<dbReference type="InterPro" id="IPR039426">
    <property type="entry name" value="TonB-dep_rcpt-like"/>
</dbReference>
<keyword evidence="2 8" id="KW-0813">Transport</keyword>
<feature type="domain" description="TonB-dependent receptor plug" evidence="9">
    <location>
        <begin position="143"/>
        <end position="251"/>
    </location>
</feature>
<dbReference type="SUPFAM" id="SSF49464">
    <property type="entry name" value="Carboxypeptidase regulatory domain-like"/>
    <property type="match status" value="1"/>
</dbReference>
<dbReference type="GO" id="GO:0044718">
    <property type="term" value="P:siderophore transmembrane transport"/>
    <property type="evidence" value="ECO:0007669"/>
    <property type="project" value="TreeGrafter"/>
</dbReference>
<gene>
    <name evidence="10" type="ORF">SAMN02745131_02675</name>
</gene>
<evidence type="ECO:0000256" key="7">
    <source>
        <dbReference type="ARBA" id="ARBA00023237"/>
    </source>
</evidence>
<dbReference type="Gene3D" id="2.170.130.10">
    <property type="entry name" value="TonB-dependent receptor, plug domain"/>
    <property type="match status" value="1"/>
</dbReference>
<evidence type="ECO:0000256" key="6">
    <source>
        <dbReference type="ARBA" id="ARBA00023136"/>
    </source>
</evidence>
<reference evidence="10 11" key="1">
    <citation type="submission" date="2016-11" db="EMBL/GenBank/DDBJ databases">
        <authorList>
            <person name="Jaros S."/>
            <person name="Januszkiewicz K."/>
            <person name="Wedrychowicz H."/>
        </authorList>
    </citation>
    <scope>NUCLEOTIDE SEQUENCE [LARGE SCALE GENOMIC DNA]</scope>
    <source>
        <strain evidence="10 11">DSM 18119</strain>
    </source>
</reference>
<dbReference type="InterPro" id="IPR012910">
    <property type="entry name" value="Plug_dom"/>
</dbReference>
<dbReference type="GO" id="GO:0015344">
    <property type="term" value="F:siderophore uptake transmembrane transporter activity"/>
    <property type="evidence" value="ECO:0007669"/>
    <property type="project" value="TreeGrafter"/>
</dbReference>
<proteinExistence type="inferred from homology"/>
<dbReference type="Gene3D" id="2.60.40.1120">
    <property type="entry name" value="Carboxypeptidase-like, regulatory domain"/>
    <property type="match status" value="1"/>
</dbReference>
<evidence type="ECO:0000256" key="4">
    <source>
        <dbReference type="ARBA" id="ARBA00022692"/>
    </source>
</evidence>
<accession>A0A1M5BTW7</accession>
<evidence type="ECO:0000256" key="8">
    <source>
        <dbReference type="PROSITE-ProRule" id="PRU01360"/>
    </source>
</evidence>
<dbReference type="RefSeq" id="WP_084080062.1">
    <property type="nucleotide sequence ID" value="NZ_FQUU01000011.1"/>
</dbReference>
<dbReference type="InterPro" id="IPR036942">
    <property type="entry name" value="Beta-barrel_TonB_sf"/>
</dbReference>
<dbReference type="Proteomes" id="UP000184048">
    <property type="component" value="Unassembled WGS sequence"/>
</dbReference>
<dbReference type="Pfam" id="PF13715">
    <property type="entry name" value="CarbopepD_reg_2"/>
    <property type="match status" value="1"/>
</dbReference>
<dbReference type="EMBL" id="FQUU01000011">
    <property type="protein sequence ID" value="SHF45885.1"/>
    <property type="molecule type" value="Genomic_DNA"/>
</dbReference>
<dbReference type="GO" id="GO:0009279">
    <property type="term" value="C:cell outer membrane"/>
    <property type="evidence" value="ECO:0007669"/>
    <property type="project" value="UniProtKB-SubCell"/>
</dbReference>
<dbReference type="Pfam" id="PF07715">
    <property type="entry name" value="Plug"/>
    <property type="match status" value="1"/>
</dbReference>
<evidence type="ECO:0000313" key="10">
    <source>
        <dbReference type="EMBL" id="SHF45885.1"/>
    </source>
</evidence>
<dbReference type="PROSITE" id="PS52016">
    <property type="entry name" value="TONB_DEPENDENT_REC_3"/>
    <property type="match status" value="1"/>
</dbReference>
<dbReference type="InterPro" id="IPR008969">
    <property type="entry name" value="CarboxyPept-like_regulatory"/>
</dbReference>
<dbReference type="InterPro" id="IPR037066">
    <property type="entry name" value="Plug_dom_sf"/>
</dbReference>
<comment type="similarity">
    <text evidence="8">Belongs to the TonB-dependent receptor family.</text>
</comment>
<evidence type="ECO:0000256" key="5">
    <source>
        <dbReference type="ARBA" id="ARBA00022729"/>
    </source>
</evidence>
<keyword evidence="3 8" id="KW-1134">Transmembrane beta strand</keyword>
<evidence type="ECO:0000259" key="9">
    <source>
        <dbReference type="Pfam" id="PF07715"/>
    </source>
</evidence>